<dbReference type="EMBL" id="VOIH02000012">
    <property type="protein sequence ID" value="KAF3432131.1"/>
    <property type="molecule type" value="Genomic_DNA"/>
</dbReference>
<gene>
    <name evidence="1" type="ORF">FNV43_RR26870</name>
</gene>
<dbReference type="Proteomes" id="UP000796880">
    <property type="component" value="Unassembled WGS sequence"/>
</dbReference>
<accession>A0A8K0GP59</accession>
<dbReference type="OrthoDB" id="288590at2759"/>
<sequence length="72" mass="8071">MDTLQVRMAPNPPAQEHVPEIFRKEVLDWDRDNGAAGRGVVGLTANAIVSMSQPCVREPWLEILSIKHKFFG</sequence>
<name>A0A8K0GP59_9ROSA</name>
<comment type="caution">
    <text evidence="1">The sequence shown here is derived from an EMBL/GenBank/DDBJ whole genome shotgun (WGS) entry which is preliminary data.</text>
</comment>
<evidence type="ECO:0000313" key="2">
    <source>
        <dbReference type="Proteomes" id="UP000796880"/>
    </source>
</evidence>
<dbReference type="AlphaFoldDB" id="A0A8K0GP59"/>
<proteinExistence type="predicted"/>
<reference evidence="1" key="1">
    <citation type="submission" date="2020-03" db="EMBL/GenBank/DDBJ databases">
        <title>A high-quality chromosome-level genome assembly of a woody plant with both climbing and erect habits, Rhamnella rubrinervis.</title>
        <authorList>
            <person name="Lu Z."/>
            <person name="Yang Y."/>
            <person name="Zhu X."/>
            <person name="Sun Y."/>
        </authorList>
    </citation>
    <scope>NUCLEOTIDE SEQUENCE</scope>
    <source>
        <strain evidence="1">BYM</strain>
        <tissue evidence="1">Leaf</tissue>
    </source>
</reference>
<organism evidence="1 2">
    <name type="scientific">Rhamnella rubrinervis</name>
    <dbReference type="NCBI Taxonomy" id="2594499"/>
    <lineage>
        <taxon>Eukaryota</taxon>
        <taxon>Viridiplantae</taxon>
        <taxon>Streptophyta</taxon>
        <taxon>Embryophyta</taxon>
        <taxon>Tracheophyta</taxon>
        <taxon>Spermatophyta</taxon>
        <taxon>Magnoliopsida</taxon>
        <taxon>eudicotyledons</taxon>
        <taxon>Gunneridae</taxon>
        <taxon>Pentapetalae</taxon>
        <taxon>rosids</taxon>
        <taxon>fabids</taxon>
        <taxon>Rosales</taxon>
        <taxon>Rhamnaceae</taxon>
        <taxon>rhamnoid group</taxon>
        <taxon>Rhamneae</taxon>
        <taxon>Rhamnella</taxon>
    </lineage>
</organism>
<protein>
    <submittedName>
        <fullName evidence="1">Uncharacterized protein</fullName>
    </submittedName>
</protein>
<evidence type="ECO:0000313" key="1">
    <source>
        <dbReference type="EMBL" id="KAF3432131.1"/>
    </source>
</evidence>
<keyword evidence="2" id="KW-1185">Reference proteome</keyword>